<dbReference type="AlphaFoldDB" id="A0A4Y2VQA6"/>
<protein>
    <submittedName>
        <fullName evidence="2">Uncharacterized protein</fullName>
    </submittedName>
</protein>
<feature type="region of interest" description="Disordered" evidence="1">
    <location>
        <begin position="1"/>
        <end position="68"/>
    </location>
</feature>
<dbReference type="Proteomes" id="UP000499080">
    <property type="component" value="Unassembled WGS sequence"/>
</dbReference>
<reference evidence="2 3" key="1">
    <citation type="journal article" date="2019" name="Sci. Rep.">
        <title>Orb-weaving spider Araneus ventricosus genome elucidates the spidroin gene catalogue.</title>
        <authorList>
            <person name="Kono N."/>
            <person name="Nakamura H."/>
            <person name="Ohtoshi R."/>
            <person name="Moran D.A.P."/>
            <person name="Shinohara A."/>
            <person name="Yoshida Y."/>
            <person name="Fujiwara M."/>
            <person name="Mori M."/>
            <person name="Tomita M."/>
            <person name="Arakawa K."/>
        </authorList>
    </citation>
    <scope>NUCLEOTIDE SEQUENCE [LARGE SCALE GENOMIC DNA]</scope>
</reference>
<dbReference type="EMBL" id="BGPR01050569">
    <property type="protein sequence ID" value="GBO27563.1"/>
    <property type="molecule type" value="Genomic_DNA"/>
</dbReference>
<keyword evidence="3" id="KW-1185">Reference proteome</keyword>
<name>A0A4Y2VQA6_ARAVE</name>
<gene>
    <name evidence="2" type="ORF">AVEN_232190_1</name>
</gene>
<feature type="non-terminal residue" evidence="2">
    <location>
        <position position="1"/>
    </location>
</feature>
<evidence type="ECO:0000256" key="1">
    <source>
        <dbReference type="SAM" id="MobiDB-lite"/>
    </source>
</evidence>
<feature type="compositionally biased region" description="Polar residues" evidence="1">
    <location>
        <begin position="53"/>
        <end position="62"/>
    </location>
</feature>
<accession>A0A4Y2VQA6</accession>
<evidence type="ECO:0000313" key="3">
    <source>
        <dbReference type="Proteomes" id="UP000499080"/>
    </source>
</evidence>
<sequence>NFFHEGKCRKKPPQPPEAQPIPTSRTTTIDNMDNDERESPGDDAPAVPAVICSSPTDSQTFSRPLPTAPEDLEAVLQAETPQQTLMKCESPPPYCESADRNEWELWLCRFSSLYYEAKYKTGRVVKVDENVCRRFKPAGVVSPKLSGILPQKVLFLLPPRG</sequence>
<evidence type="ECO:0000313" key="2">
    <source>
        <dbReference type="EMBL" id="GBO27563.1"/>
    </source>
</evidence>
<dbReference type="OrthoDB" id="6427666at2759"/>
<organism evidence="2 3">
    <name type="scientific">Araneus ventricosus</name>
    <name type="common">Orbweaver spider</name>
    <name type="synonym">Epeira ventricosa</name>
    <dbReference type="NCBI Taxonomy" id="182803"/>
    <lineage>
        <taxon>Eukaryota</taxon>
        <taxon>Metazoa</taxon>
        <taxon>Ecdysozoa</taxon>
        <taxon>Arthropoda</taxon>
        <taxon>Chelicerata</taxon>
        <taxon>Arachnida</taxon>
        <taxon>Araneae</taxon>
        <taxon>Araneomorphae</taxon>
        <taxon>Entelegynae</taxon>
        <taxon>Araneoidea</taxon>
        <taxon>Araneidae</taxon>
        <taxon>Araneus</taxon>
    </lineage>
</organism>
<comment type="caution">
    <text evidence="2">The sequence shown here is derived from an EMBL/GenBank/DDBJ whole genome shotgun (WGS) entry which is preliminary data.</text>
</comment>
<proteinExistence type="predicted"/>